<dbReference type="InterPro" id="IPR011268">
    <property type="entry name" value="Purine_phosphorylase"/>
</dbReference>
<dbReference type="PIRSF" id="PIRSF000477">
    <property type="entry name" value="PurNPase"/>
    <property type="match status" value="1"/>
</dbReference>
<dbReference type="GO" id="GO:0005737">
    <property type="term" value="C:cytoplasm"/>
    <property type="evidence" value="ECO:0007669"/>
    <property type="project" value="TreeGrafter"/>
</dbReference>
<comment type="similarity">
    <text evidence="2 5">Belongs to the PNP/MTAP phosphorylase family.</text>
</comment>
<organism evidence="8 9">
    <name type="scientific">Legionella waltersii</name>
    <dbReference type="NCBI Taxonomy" id="66969"/>
    <lineage>
        <taxon>Bacteria</taxon>
        <taxon>Pseudomonadati</taxon>
        <taxon>Pseudomonadota</taxon>
        <taxon>Gammaproteobacteria</taxon>
        <taxon>Legionellales</taxon>
        <taxon>Legionellaceae</taxon>
        <taxon>Legionella</taxon>
    </lineage>
</organism>
<feature type="binding site" evidence="6">
    <location>
        <position position="66"/>
    </location>
    <ligand>
        <name>phosphate</name>
        <dbReference type="ChEBI" id="CHEBI:43474"/>
    </ligand>
</feature>
<dbReference type="InterPro" id="IPR011270">
    <property type="entry name" value="Pur_Nuc_Pase_Ino/Guo-sp"/>
</dbReference>
<keyword evidence="9" id="KW-1185">Reference proteome</keyword>
<dbReference type="InterPro" id="IPR035994">
    <property type="entry name" value="Nucleoside_phosphorylase_sf"/>
</dbReference>
<dbReference type="CDD" id="cd09009">
    <property type="entry name" value="PNP-EcPNPII_like"/>
    <property type="match status" value="1"/>
</dbReference>
<evidence type="ECO:0000256" key="3">
    <source>
        <dbReference type="ARBA" id="ARBA00022676"/>
    </source>
</evidence>
<dbReference type="EC" id="2.4.2.1" evidence="5"/>
<reference evidence="8 9" key="1">
    <citation type="submission" date="2015-11" db="EMBL/GenBank/DDBJ databases">
        <title>Genomic analysis of 38 Legionella species identifies large and diverse effector repertoires.</title>
        <authorList>
            <person name="Burstein D."/>
            <person name="Amaro F."/>
            <person name="Zusman T."/>
            <person name="Lifshitz Z."/>
            <person name="Cohen O."/>
            <person name="Gilbert J.A."/>
            <person name="Pupko T."/>
            <person name="Shuman H.A."/>
            <person name="Segal G."/>
        </authorList>
    </citation>
    <scope>NUCLEOTIDE SEQUENCE [LARGE SCALE GENOMIC DNA]</scope>
    <source>
        <strain evidence="8 9">ATCC 51914</strain>
    </source>
</reference>
<keyword evidence="4 5" id="KW-0808">Transferase</keyword>
<protein>
    <recommendedName>
        <fullName evidence="5">Purine nucleoside phosphorylase</fullName>
        <ecNumber evidence="5">2.4.2.1</ecNumber>
    </recommendedName>
    <alternativeName>
        <fullName evidence="5">Inosine-guanosine phosphorylase</fullName>
    </alternativeName>
</protein>
<dbReference type="PANTHER" id="PTHR11904:SF9">
    <property type="entry name" value="PURINE NUCLEOSIDE PHOSPHORYLASE-RELATED"/>
    <property type="match status" value="1"/>
</dbReference>
<dbReference type="Gene3D" id="3.40.50.1580">
    <property type="entry name" value="Nucleoside phosphorylase domain"/>
    <property type="match status" value="1"/>
</dbReference>
<comment type="caution">
    <text evidence="8">The sequence shown here is derived from an EMBL/GenBank/DDBJ whole genome shotgun (WGS) entry which is preliminary data.</text>
</comment>
<dbReference type="SUPFAM" id="SSF53167">
    <property type="entry name" value="Purine and uridine phosphorylases"/>
    <property type="match status" value="1"/>
</dbReference>
<dbReference type="STRING" id="66969.Lwal_0739"/>
<name>A0A0W1ALS4_9GAMM</name>
<comment type="function">
    <text evidence="5">The purine nucleoside phosphorylases catalyze the phosphorolytic breakdown of the N-glycosidic bond in the beta-(deoxy)ribonucleoside molecules, with the formation of the corresponding free purine bases and pentose-1-phosphate.</text>
</comment>
<accession>A0A0W1ALS4</accession>
<dbReference type="OrthoDB" id="1523230at2"/>
<dbReference type="NCBIfam" id="TIGR01700">
    <property type="entry name" value="PNPH"/>
    <property type="match status" value="1"/>
</dbReference>
<feature type="binding site" evidence="6">
    <location>
        <position position="119"/>
    </location>
    <ligand>
        <name>phosphate</name>
        <dbReference type="ChEBI" id="CHEBI:43474"/>
    </ligand>
</feature>
<dbReference type="EMBL" id="LNZB01000015">
    <property type="protein sequence ID" value="KTD82262.1"/>
    <property type="molecule type" value="Genomic_DNA"/>
</dbReference>
<dbReference type="PATRIC" id="fig|66969.6.peg.808"/>
<evidence type="ECO:0000256" key="4">
    <source>
        <dbReference type="ARBA" id="ARBA00022679"/>
    </source>
</evidence>
<feature type="binding site" evidence="6">
    <location>
        <begin position="86"/>
        <end position="88"/>
    </location>
    <ligand>
        <name>phosphate</name>
        <dbReference type="ChEBI" id="CHEBI:43474"/>
    </ligand>
</feature>
<evidence type="ECO:0000256" key="2">
    <source>
        <dbReference type="ARBA" id="ARBA00006751"/>
    </source>
</evidence>
<dbReference type="Pfam" id="PF01048">
    <property type="entry name" value="PNP_UDP_1"/>
    <property type="match status" value="1"/>
</dbReference>
<feature type="binding site" evidence="6">
    <location>
        <position position="199"/>
    </location>
    <ligand>
        <name>a purine D-ribonucleoside</name>
        <dbReference type="ChEBI" id="CHEBI:142355"/>
    </ligand>
</feature>
<dbReference type="PANTHER" id="PTHR11904">
    <property type="entry name" value="METHYLTHIOADENOSINE/PURINE NUCLEOSIDE PHOSPHORYLASE"/>
    <property type="match status" value="1"/>
</dbReference>
<dbReference type="AlphaFoldDB" id="A0A0W1ALS4"/>
<dbReference type="GO" id="GO:0009116">
    <property type="term" value="P:nucleoside metabolic process"/>
    <property type="evidence" value="ECO:0007669"/>
    <property type="project" value="InterPro"/>
</dbReference>
<comment type="pathway">
    <text evidence="1 5">Purine metabolism; purine nucleoside salvage.</text>
</comment>
<evidence type="ECO:0000313" key="9">
    <source>
        <dbReference type="Proteomes" id="UP000054729"/>
    </source>
</evidence>
<feature type="binding site" evidence="6">
    <location>
        <position position="218"/>
    </location>
    <ligand>
        <name>phosphate</name>
        <dbReference type="ChEBI" id="CHEBI:43474"/>
    </ligand>
</feature>
<feature type="binding site" evidence="6">
    <location>
        <position position="241"/>
    </location>
    <ligand>
        <name>a purine D-ribonucleoside</name>
        <dbReference type="ChEBI" id="CHEBI:142355"/>
    </ligand>
</feature>
<dbReference type="NCBIfam" id="TIGR01697">
    <property type="entry name" value="PNPH-PUNA-XAPA"/>
    <property type="match status" value="1"/>
</dbReference>
<evidence type="ECO:0000256" key="5">
    <source>
        <dbReference type="PIRNR" id="PIRNR000477"/>
    </source>
</evidence>
<dbReference type="InterPro" id="IPR000845">
    <property type="entry name" value="Nucleoside_phosphorylase_d"/>
</dbReference>
<keyword evidence="3 5" id="KW-0328">Glycosyltransferase</keyword>
<dbReference type="NCBIfam" id="NF006054">
    <property type="entry name" value="PRK08202.1"/>
    <property type="match status" value="1"/>
</dbReference>
<sequence length="279" mass="30493">MTTFSTNQKPPFIACEHIKQLYPNFSPLVGIVLGSGLGQFAEELEDKIIIDFDDLPGFPKLTVKGHGGKLILGYLGKIAVVCLQGRAHTYEGLENYETVKTYVRTLKLLGCKFFIATNASGSLNDQVGPGELMLITDHINLQPSNPLIGPNDDEFGPRFYPLDNAYDKDMRSKLLDSAHKLSIDLHEGVYISVLGPHYETAAEIRAFRLLGADAVGMSTVPEVLVANHCGMKVAVIAIITNFATGLSKTSHSHDEVVKMAERAATKLRSLVKDYVMGLM</sequence>
<evidence type="ECO:0000256" key="1">
    <source>
        <dbReference type="ARBA" id="ARBA00005058"/>
    </source>
</evidence>
<gene>
    <name evidence="8" type="primary">xapA</name>
    <name evidence="8" type="ORF">Lwal_0739</name>
</gene>
<dbReference type="Proteomes" id="UP000054729">
    <property type="component" value="Unassembled WGS sequence"/>
</dbReference>
<feature type="binding site" evidence="6">
    <location>
        <position position="35"/>
    </location>
    <ligand>
        <name>phosphate</name>
        <dbReference type="ChEBI" id="CHEBI:43474"/>
    </ligand>
</feature>
<dbReference type="RefSeq" id="WP_058479562.1">
    <property type="nucleotide sequence ID" value="NZ_CAAAIQ010000006.1"/>
</dbReference>
<evidence type="ECO:0000313" key="8">
    <source>
        <dbReference type="EMBL" id="KTD82262.1"/>
    </source>
</evidence>
<dbReference type="UniPathway" id="UPA00606"/>
<feature type="domain" description="Nucleoside phosphorylase" evidence="7">
    <location>
        <begin position="29"/>
        <end position="275"/>
    </location>
</feature>
<evidence type="ECO:0000259" key="7">
    <source>
        <dbReference type="Pfam" id="PF01048"/>
    </source>
</evidence>
<evidence type="ECO:0000256" key="6">
    <source>
        <dbReference type="PIRSR" id="PIRSR000477-2"/>
    </source>
</evidence>
<dbReference type="GO" id="GO:0004731">
    <property type="term" value="F:purine-nucleoside phosphorylase activity"/>
    <property type="evidence" value="ECO:0007669"/>
    <property type="project" value="UniProtKB-EC"/>
</dbReference>
<proteinExistence type="inferred from homology"/>